<keyword evidence="2" id="KW-1185">Reference proteome</keyword>
<evidence type="ECO:0000313" key="1">
    <source>
        <dbReference type="EMBL" id="KAI4344140.1"/>
    </source>
</evidence>
<gene>
    <name evidence="1" type="ORF">L6164_011406</name>
</gene>
<proteinExistence type="predicted"/>
<dbReference type="Proteomes" id="UP000828941">
    <property type="component" value="Chromosome 5"/>
</dbReference>
<accession>A0ACB9P5W7</accession>
<dbReference type="EMBL" id="CM039430">
    <property type="protein sequence ID" value="KAI4344140.1"/>
    <property type="molecule type" value="Genomic_DNA"/>
</dbReference>
<protein>
    <submittedName>
        <fullName evidence="1">Uncharacterized protein</fullName>
    </submittedName>
</protein>
<organism evidence="1 2">
    <name type="scientific">Bauhinia variegata</name>
    <name type="common">Purple orchid tree</name>
    <name type="synonym">Phanera variegata</name>
    <dbReference type="NCBI Taxonomy" id="167791"/>
    <lineage>
        <taxon>Eukaryota</taxon>
        <taxon>Viridiplantae</taxon>
        <taxon>Streptophyta</taxon>
        <taxon>Embryophyta</taxon>
        <taxon>Tracheophyta</taxon>
        <taxon>Spermatophyta</taxon>
        <taxon>Magnoliopsida</taxon>
        <taxon>eudicotyledons</taxon>
        <taxon>Gunneridae</taxon>
        <taxon>Pentapetalae</taxon>
        <taxon>rosids</taxon>
        <taxon>fabids</taxon>
        <taxon>Fabales</taxon>
        <taxon>Fabaceae</taxon>
        <taxon>Cercidoideae</taxon>
        <taxon>Cercideae</taxon>
        <taxon>Bauhiniinae</taxon>
        <taxon>Bauhinia</taxon>
    </lineage>
</organism>
<evidence type="ECO:0000313" key="2">
    <source>
        <dbReference type="Proteomes" id="UP000828941"/>
    </source>
</evidence>
<name>A0ACB9P5W7_BAUVA</name>
<comment type="caution">
    <text evidence="1">The sequence shown here is derived from an EMBL/GenBank/DDBJ whole genome shotgun (WGS) entry which is preliminary data.</text>
</comment>
<reference evidence="1 2" key="1">
    <citation type="journal article" date="2022" name="DNA Res.">
        <title>Chromosomal-level genome assembly of the orchid tree Bauhinia variegata (Leguminosae; Cercidoideae) supports the allotetraploid origin hypothesis of Bauhinia.</title>
        <authorList>
            <person name="Zhong Y."/>
            <person name="Chen Y."/>
            <person name="Zheng D."/>
            <person name="Pang J."/>
            <person name="Liu Y."/>
            <person name="Luo S."/>
            <person name="Meng S."/>
            <person name="Qian L."/>
            <person name="Wei D."/>
            <person name="Dai S."/>
            <person name="Zhou R."/>
        </authorList>
    </citation>
    <scope>NUCLEOTIDE SEQUENCE [LARGE SCALE GENOMIC DNA]</scope>
    <source>
        <strain evidence="1">BV-YZ2020</strain>
    </source>
</reference>
<sequence length="76" mass="8202">MAVTGRLSASSWTQMAENRGTNGCPELTNEYLTSVLMNLAPKSVPISESELSAIGMTVFLGFDLVGGSFLGWFWII</sequence>